<gene>
    <name evidence="3" type="ORF">G7Y89_g4147</name>
</gene>
<evidence type="ECO:0000313" key="3">
    <source>
        <dbReference type="EMBL" id="KAF4633967.1"/>
    </source>
</evidence>
<feature type="compositionally biased region" description="Low complexity" evidence="2">
    <location>
        <begin position="49"/>
        <end position="66"/>
    </location>
</feature>
<protein>
    <submittedName>
        <fullName evidence="3">Uncharacterized protein</fullName>
    </submittedName>
</protein>
<keyword evidence="4" id="KW-1185">Reference proteome</keyword>
<sequence length="104" mass="11756">MSNKITDARIEELQKLKDLKNELSDKIQMQKDDMQKILDSMDDEAQEFASSSPKAAKAARGKAPSSLNHQDTIDALELTIARLEDDYSIVERELEKLEEAMNST</sequence>
<evidence type="ECO:0000256" key="1">
    <source>
        <dbReference type="SAM" id="Coils"/>
    </source>
</evidence>
<comment type="caution">
    <text evidence="3">The sequence shown here is derived from an EMBL/GenBank/DDBJ whole genome shotgun (WGS) entry which is preliminary data.</text>
</comment>
<organism evidence="3 4">
    <name type="scientific">Cudoniella acicularis</name>
    <dbReference type="NCBI Taxonomy" id="354080"/>
    <lineage>
        <taxon>Eukaryota</taxon>
        <taxon>Fungi</taxon>
        <taxon>Dikarya</taxon>
        <taxon>Ascomycota</taxon>
        <taxon>Pezizomycotina</taxon>
        <taxon>Leotiomycetes</taxon>
        <taxon>Helotiales</taxon>
        <taxon>Tricladiaceae</taxon>
        <taxon>Cudoniella</taxon>
    </lineage>
</organism>
<name>A0A8H4RT09_9HELO</name>
<feature type="coiled-coil region" evidence="1">
    <location>
        <begin position="66"/>
        <end position="100"/>
    </location>
</feature>
<dbReference type="EMBL" id="JAAMPI010000218">
    <property type="protein sequence ID" value="KAF4633967.1"/>
    <property type="molecule type" value="Genomic_DNA"/>
</dbReference>
<keyword evidence="1" id="KW-0175">Coiled coil</keyword>
<dbReference type="Proteomes" id="UP000566819">
    <property type="component" value="Unassembled WGS sequence"/>
</dbReference>
<dbReference type="AlphaFoldDB" id="A0A8H4RT09"/>
<proteinExistence type="predicted"/>
<accession>A0A8H4RT09</accession>
<evidence type="ECO:0000313" key="4">
    <source>
        <dbReference type="Proteomes" id="UP000566819"/>
    </source>
</evidence>
<feature type="region of interest" description="Disordered" evidence="2">
    <location>
        <begin position="46"/>
        <end position="66"/>
    </location>
</feature>
<reference evidence="3 4" key="1">
    <citation type="submission" date="2020-03" db="EMBL/GenBank/DDBJ databases">
        <title>Draft Genome Sequence of Cudoniella acicularis.</title>
        <authorList>
            <person name="Buettner E."/>
            <person name="Kellner H."/>
        </authorList>
    </citation>
    <scope>NUCLEOTIDE SEQUENCE [LARGE SCALE GENOMIC DNA]</scope>
    <source>
        <strain evidence="3 4">DSM 108380</strain>
    </source>
</reference>
<evidence type="ECO:0000256" key="2">
    <source>
        <dbReference type="SAM" id="MobiDB-lite"/>
    </source>
</evidence>
<dbReference type="OrthoDB" id="3558343at2759"/>